<keyword evidence="3" id="KW-0812">Transmembrane</keyword>
<name>A0A6I9VK41_BACDO</name>
<protein>
    <submittedName>
        <fullName evidence="6">Trypsin-1</fullName>
    </submittedName>
</protein>
<dbReference type="GeneID" id="105226684"/>
<dbReference type="SUPFAM" id="SSF50494">
    <property type="entry name" value="Trypsin-like serine proteases"/>
    <property type="match status" value="1"/>
</dbReference>
<dbReference type="PANTHER" id="PTHR24252:SF7">
    <property type="entry name" value="HYALIN"/>
    <property type="match status" value="1"/>
</dbReference>
<sequence>MAVSQRYTWPHFPRGKQIKNKHLVQGQTTKLFLMLDPAIGEFDDYEYKSRNILCIAHSLPEFLDASLLKKIFQTLLSLNYKKMLLLLSLACLGAVVIEPAAASTRIIGGNFALLGQFPHQVSLQLRGRHHCGGSLISPTMIVTAAHCTIGQSPSQMRVIAGTVDLLTRNGKSFDIAKFIIHPQYNKQTQDYDLSLIQLSTPVTLDDNIGVIALADMEANHAADTVGTISGFGAVNGNLQLPNRLKYARVQLWSRDFCNPKNIPGITDRMVCAGHPSGQVSACQGDSGGPLTVDNKLFGVVSWGFGCGAAGKPAMYTYIGALRSWIKQNSGV</sequence>
<dbReference type="GO" id="GO:0006508">
    <property type="term" value="P:proteolysis"/>
    <property type="evidence" value="ECO:0007669"/>
    <property type="project" value="UniProtKB-KW"/>
</dbReference>
<feature type="domain" description="Peptidase S1" evidence="4">
    <location>
        <begin position="106"/>
        <end position="330"/>
    </location>
</feature>
<reference evidence="6" key="1">
    <citation type="submission" date="2025-08" db="UniProtKB">
        <authorList>
            <consortium name="RefSeq"/>
        </authorList>
    </citation>
    <scope>IDENTIFICATION</scope>
    <source>
        <tissue evidence="6">Adult</tissue>
    </source>
</reference>
<dbReference type="PANTHER" id="PTHR24252">
    <property type="entry name" value="ACROSIN-RELATED"/>
    <property type="match status" value="1"/>
</dbReference>
<dbReference type="KEGG" id="bdr:105226684"/>
<keyword evidence="1" id="KW-1015">Disulfide bond</keyword>
<keyword evidence="2" id="KW-0720">Serine protease</keyword>
<dbReference type="InParanoid" id="A0A6I9VK41"/>
<evidence type="ECO:0000256" key="1">
    <source>
        <dbReference type="ARBA" id="ARBA00023157"/>
    </source>
</evidence>
<evidence type="ECO:0000313" key="5">
    <source>
        <dbReference type="Proteomes" id="UP001652620"/>
    </source>
</evidence>
<dbReference type="InterPro" id="IPR018114">
    <property type="entry name" value="TRYPSIN_HIS"/>
</dbReference>
<proteinExistence type="predicted"/>
<evidence type="ECO:0000259" key="4">
    <source>
        <dbReference type="PROSITE" id="PS50240"/>
    </source>
</evidence>
<keyword evidence="5" id="KW-1185">Reference proteome</keyword>
<dbReference type="InterPro" id="IPR001254">
    <property type="entry name" value="Trypsin_dom"/>
</dbReference>
<dbReference type="SMART" id="SM00020">
    <property type="entry name" value="Tryp_SPc"/>
    <property type="match status" value="1"/>
</dbReference>
<evidence type="ECO:0000313" key="6">
    <source>
        <dbReference type="RefSeq" id="XP_011203989.2"/>
    </source>
</evidence>
<dbReference type="AlphaFoldDB" id="A0A6I9VK41"/>
<dbReference type="Proteomes" id="UP001652620">
    <property type="component" value="Chromosome 3"/>
</dbReference>
<gene>
    <name evidence="6" type="primary">LOC105226684</name>
</gene>
<dbReference type="OrthoDB" id="10059102at2759"/>
<dbReference type="InterPro" id="IPR001314">
    <property type="entry name" value="Peptidase_S1A"/>
</dbReference>
<dbReference type="InterPro" id="IPR033116">
    <property type="entry name" value="TRYPSIN_SER"/>
</dbReference>
<feature type="transmembrane region" description="Helical" evidence="3">
    <location>
        <begin position="83"/>
        <end position="102"/>
    </location>
</feature>
<keyword evidence="2" id="KW-0645">Protease</keyword>
<organism evidence="5 6">
    <name type="scientific">Bactrocera dorsalis</name>
    <name type="common">Oriental fruit fly</name>
    <name type="synonym">Dacus dorsalis</name>
    <dbReference type="NCBI Taxonomy" id="27457"/>
    <lineage>
        <taxon>Eukaryota</taxon>
        <taxon>Metazoa</taxon>
        <taxon>Ecdysozoa</taxon>
        <taxon>Arthropoda</taxon>
        <taxon>Hexapoda</taxon>
        <taxon>Insecta</taxon>
        <taxon>Pterygota</taxon>
        <taxon>Neoptera</taxon>
        <taxon>Endopterygota</taxon>
        <taxon>Diptera</taxon>
        <taxon>Brachycera</taxon>
        <taxon>Muscomorpha</taxon>
        <taxon>Tephritoidea</taxon>
        <taxon>Tephritidae</taxon>
        <taxon>Bactrocera</taxon>
        <taxon>Bactrocera</taxon>
    </lineage>
</organism>
<dbReference type="RefSeq" id="XP_011203989.2">
    <property type="nucleotide sequence ID" value="XM_011205687.4"/>
</dbReference>
<dbReference type="CDD" id="cd00190">
    <property type="entry name" value="Tryp_SPc"/>
    <property type="match status" value="1"/>
</dbReference>
<dbReference type="InterPro" id="IPR043504">
    <property type="entry name" value="Peptidase_S1_PA_chymotrypsin"/>
</dbReference>
<dbReference type="Pfam" id="PF00089">
    <property type="entry name" value="Trypsin"/>
    <property type="match status" value="1"/>
</dbReference>
<evidence type="ECO:0000256" key="3">
    <source>
        <dbReference type="SAM" id="Phobius"/>
    </source>
</evidence>
<dbReference type="PROSITE" id="PS00134">
    <property type="entry name" value="TRYPSIN_HIS"/>
    <property type="match status" value="1"/>
</dbReference>
<dbReference type="GO" id="GO:0004252">
    <property type="term" value="F:serine-type endopeptidase activity"/>
    <property type="evidence" value="ECO:0007669"/>
    <property type="project" value="InterPro"/>
</dbReference>
<keyword evidence="2" id="KW-0378">Hydrolase</keyword>
<keyword evidence="3" id="KW-1133">Transmembrane helix</keyword>
<dbReference type="Gene3D" id="2.40.10.10">
    <property type="entry name" value="Trypsin-like serine proteases"/>
    <property type="match status" value="1"/>
</dbReference>
<dbReference type="PROSITE" id="PS00135">
    <property type="entry name" value="TRYPSIN_SER"/>
    <property type="match status" value="1"/>
</dbReference>
<dbReference type="InterPro" id="IPR009003">
    <property type="entry name" value="Peptidase_S1_PA"/>
</dbReference>
<evidence type="ECO:0000256" key="2">
    <source>
        <dbReference type="RuleBase" id="RU363034"/>
    </source>
</evidence>
<dbReference type="PRINTS" id="PR00722">
    <property type="entry name" value="CHYMOTRYPSIN"/>
</dbReference>
<dbReference type="PROSITE" id="PS50240">
    <property type="entry name" value="TRYPSIN_DOM"/>
    <property type="match status" value="1"/>
</dbReference>
<accession>A0A6I9VK41</accession>
<keyword evidence="3" id="KW-0472">Membrane</keyword>